<feature type="compositionally biased region" description="Low complexity" evidence="1">
    <location>
        <begin position="21"/>
        <end position="34"/>
    </location>
</feature>
<evidence type="ECO:0000313" key="2">
    <source>
        <dbReference type="EMBL" id="KOE97622.1"/>
    </source>
</evidence>
<dbReference type="InterPro" id="IPR052590">
    <property type="entry name" value="Stress/Virulence-Domain"/>
</dbReference>
<name>A0A0L8A5H0_9GAMM</name>
<sequence>MTEQNPRSSNRGFASMDQAKQRAIAAKGGRAAHASGNAHEFSPAEARVAGRKGGEAISRNRQHMAAIGREGGHARHANARQQQQQQQQPHEIERTAEGPQRQQG</sequence>
<organism evidence="2 3">
    <name type="scientific">Stenotrophomonas geniculata N1</name>
    <dbReference type="NCBI Taxonomy" id="1167641"/>
    <lineage>
        <taxon>Bacteria</taxon>
        <taxon>Pseudomonadati</taxon>
        <taxon>Pseudomonadota</taxon>
        <taxon>Gammaproteobacteria</taxon>
        <taxon>Lysobacterales</taxon>
        <taxon>Lysobacteraceae</taxon>
        <taxon>Stenotrophomonas</taxon>
    </lineage>
</organism>
<dbReference type="AlphaFoldDB" id="A0A0L8A5H0"/>
<dbReference type="InterPro" id="IPR019626">
    <property type="entry name" value="Stress-induced_KGG_rpt"/>
</dbReference>
<feature type="compositionally biased region" description="Polar residues" evidence="1">
    <location>
        <begin position="1"/>
        <end position="12"/>
    </location>
</feature>
<reference evidence="2 3" key="1">
    <citation type="journal article" date="2012" name="J. Bacteriol.">
        <title>Genome sequence of a novel nicotine-degrading strain, Pseudomonas geniculata N1.</title>
        <authorList>
            <person name="Tang H."/>
            <person name="Yu H."/>
            <person name="Tai C."/>
            <person name="Huang K."/>
            <person name="Liu Y."/>
            <person name="Wang L."/>
            <person name="Yao Y."/>
            <person name="Wu G."/>
            <person name="Xu P."/>
        </authorList>
    </citation>
    <scope>NUCLEOTIDE SEQUENCE [LARGE SCALE GENOMIC DNA]</scope>
    <source>
        <strain evidence="2 3">N1</strain>
    </source>
</reference>
<comment type="caution">
    <text evidence="2">The sequence shown here is derived from an EMBL/GenBank/DDBJ whole genome shotgun (WGS) entry which is preliminary data.</text>
</comment>
<feature type="region of interest" description="Disordered" evidence="1">
    <location>
        <begin position="1"/>
        <end position="104"/>
    </location>
</feature>
<dbReference type="OrthoDB" id="9814245at2"/>
<evidence type="ECO:0000256" key="1">
    <source>
        <dbReference type="SAM" id="MobiDB-lite"/>
    </source>
</evidence>
<accession>A0A0L8A5H0</accession>
<dbReference type="Pfam" id="PF10685">
    <property type="entry name" value="KGG"/>
    <property type="match status" value="1"/>
</dbReference>
<protein>
    <submittedName>
        <fullName evidence="2">General stress protein</fullName>
    </submittedName>
</protein>
<gene>
    <name evidence="2" type="ORF">W7K_19280</name>
</gene>
<dbReference type="PANTHER" id="PTHR36569:SF5">
    <property type="entry name" value="CONIDIATION-SPECIFIC PROTEIN 10 (EUROFUNG)"/>
    <property type="match status" value="1"/>
</dbReference>
<dbReference type="RefSeq" id="WP_010481271.1">
    <property type="nucleotide sequence ID" value="NZ_AJLO02000041.1"/>
</dbReference>
<dbReference type="PANTHER" id="PTHR36569">
    <property type="match status" value="1"/>
</dbReference>
<dbReference type="EMBL" id="AJLO02000041">
    <property type="protein sequence ID" value="KOE97622.1"/>
    <property type="molecule type" value="Genomic_DNA"/>
</dbReference>
<dbReference type="Proteomes" id="UP000036890">
    <property type="component" value="Unassembled WGS sequence"/>
</dbReference>
<proteinExistence type="predicted"/>
<evidence type="ECO:0000313" key="3">
    <source>
        <dbReference type="Proteomes" id="UP000036890"/>
    </source>
</evidence>